<dbReference type="Gene3D" id="2.170.130.10">
    <property type="entry name" value="TonB-dependent receptor, plug domain"/>
    <property type="match status" value="1"/>
</dbReference>
<keyword evidence="7 9" id="KW-0472">Membrane</keyword>
<protein>
    <submittedName>
        <fullName evidence="15">TonB-dependent outer membrane receptor</fullName>
    </submittedName>
</protein>
<evidence type="ECO:0000256" key="4">
    <source>
        <dbReference type="ARBA" id="ARBA00022692"/>
    </source>
</evidence>
<feature type="compositionally biased region" description="Polar residues" evidence="12">
    <location>
        <begin position="1"/>
        <end position="10"/>
    </location>
</feature>
<evidence type="ECO:0000256" key="1">
    <source>
        <dbReference type="ARBA" id="ARBA00004571"/>
    </source>
</evidence>
<keyword evidence="2 9" id="KW-0813">Transport</keyword>
<dbReference type="Pfam" id="PF00593">
    <property type="entry name" value="TonB_dep_Rec_b-barrel"/>
    <property type="match status" value="1"/>
</dbReference>
<dbReference type="InterPro" id="IPR037066">
    <property type="entry name" value="Plug_dom_sf"/>
</dbReference>
<dbReference type="InterPro" id="IPR012910">
    <property type="entry name" value="Plug_dom"/>
</dbReference>
<feature type="domain" description="TonB-dependent receptor-like beta-barrel" evidence="13">
    <location>
        <begin position="310"/>
        <end position="799"/>
    </location>
</feature>
<evidence type="ECO:0000313" key="16">
    <source>
        <dbReference type="Proteomes" id="UP000484858"/>
    </source>
</evidence>
<comment type="caution">
    <text evidence="15">The sequence shown here is derived from an EMBL/GenBank/DDBJ whole genome shotgun (WGS) entry which is preliminary data.</text>
</comment>
<evidence type="ECO:0000256" key="3">
    <source>
        <dbReference type="ARBA" id="ARBA00022452"/>
    </source>
</evidence>
<dbReference type="PROSITE" id="PS00430">
    <property type="entry name" value="TONB_DEPENDENT_REC_1"/>
    <property type="match status" value="1"/>
</dbReference>
<evidence type="ECO:0000259" key="14">
    <source>
        <dbReference type="Pfam" id="PF07715"/>
    </source>
</evidence>
<evidence type="ECO:0000313" key="15">
    <source>
        <dbReference type="EMBL" id="GEM17063.1"/>
    </source>
</evidence>
<keyword evidence="15" id="KW-0675">Receptor</keyword>
<evidence type="ECO:0000256" key="6">
    <source>
        <dbReference type="ARBA" id="ARBA00023077"/>
    </source>
</evidence>
<evidence type="ECO:0000256" key="11">
    <source>
        <dbReference type="RuleBase" id="RU003357"/>
    </source>
</evidence>
<dbReference type="Gene3D" id="2.40.170.20">
    <property type="entry name" value="TonB-dependent receptor, beta-barrel domain"/>
    <property type="match status" value="1"/>
</dbReference>
<dbReference type="SUPFAM" id="SSF56935">
    <property type="entry name" value="Porins"/>
    <property type="match status" value="1"/>
</dbReference>
<feature type="compositionally biased region" description="Basic and acidic residues" evidence="12">
    <location>
        <begin position="17"/>
        <end position="26"/>
    </location>
</feature>
<evidence type="ECO:0000256" key="7">
    <source>
        <dbReference type="ARBA" id="ARBA00023136"/>
    </source>
</evidence>
<keyword evidence="5" id="KW-0732">Signal</keyword>
<dbReference type="EMBL" id="BARJ01000009">
    <property type="protein sequence ID" value="GEM17063.1"/>
    <property type="molecule type" value="Genomic_DNA"/>
</dbReference>
<evidence type="ECO:0000259" key="13">
    <source>
        <dbReference type="Pfam" id="PF00593"/>
    </source>
</evidence>
<dbReference type="InterPro" id="IPR039426">
    <property type="entry name" value="TonB-dep_rcpt-like"/>
</dbReference>
<accession>A0A829WVB4</accession>
<dbReference type="InterPro" id="IPR036942">
    <property type="entry name" value="Beta-barrel_TonB_sf"/>
</dbReference>
<comment type="subcellular location">
    <subcellularLocation>
        <location evidence="1 9">Cell outer membrane</location>
        <topology evidence="1 9">Multi-pass membrane protein</topology>
    </subcellularLocation>
</comment>
<dbReference type="PROSITE" id="PS52016">
    <property type="entry name" value="TONB_DEPENDENT_REC_3"/>
    <property type="match status" value="1"/>
</dbReference>
<evidence type="ECO:0000256" key="8">
    <source>
        <dbReference type="ARBA" id="ARBA00023237"/>
    </source>
</evidence>
<name>A0A829WVB4_GLUOY</name>
<sequence>MREVTGNIQNFRMPGLSDRHAGDEREEYQPMKKVSIPLSALLLTCAASQLVCLQAYAADPAPEKGSATARKAAGIRVASKQKAASLPKEDETVIVTGTRDPHQTVRKSASPIQVVTSAEISRTGQSDLRDALTQLTPSLTRAPLLIGNANMVDVLRLRGLSPNHTLILVDGKRRHATSVLSNNSGPQQGSNGVDIDMIPISAIDHVEILQDGAAALYGSDAVAGVINIILKHRKSGITMQATNGGRYAGDGFQSGESINAGFDLMGRGFFDLSAEYKYQDHTIRNSADSRNGKYDFKDEGDPRQQRGTISYNMQYDFLPDLSLYSFSTYGHRYGESYQDARVASSEWPMYPNGFSPKESVSEDDYSVTLGLKGEKFGWNWDLSTTYGSDHTSMDLFNTVNPSLYAATGASPTSFHEMAFTNTQWTNDFGIHRSFHTPIFAGPINLAMGAQYRYDEFDIMSGDANSYYGTGPQGLHGLSPQNASESNRDVTAGYVELSMRPLKNWQVDFAGRYEYYTDAGDTKTGKVSTRYDFNKYFALRGTISNGFSAPSLLQEHWSNLSVAPTYATGYLPVNSAGARLIGAKPLHPEHTMSYSAGFTLDPLPRLHISVDAYQITIKNRILAAGVYNGANAIEALRLDGFTVPSTLQSNAVTASYYANAADTRTRGLDVTARYETRFRDWGKIDWDVALNLNETDLTHTGKDGNGNSLLNSQQAAYITSYTPKNKLIFGGTWQYKKLGVSVHEVRYGHATSSLTYYEGPLAYSNTDFMRYVNKARFETNLAVSYQVLPQLGLTLGGNNVGNAKQRRIPKEFRYLGAFQYDYQIEQLGYNGGYYYLQANLNF</sequence>
<dbReference type="Pfam" id="PF07715">
    <property type="entry name" value="Plug"/>
    <property type="match status" value="1"/>
</dbReference>
<feature type="region of interest" description="Disordered" evidence="12">
    <location>
        <begin position="1"/>
        <end position="26"/>
    </location>
</feature>
<dbReference type="PANTHER" id="PTHR47234:SF3">
    <property type="entry name" value="SECRETIN_TONB SHORT N-TERMINAL DOMAIN-CONTAINING PROTEIN"/>
    <property type="match status" value="1"/>
</dbReference>
<dbReference type="Proteomes" id="UP000484858">
    <property type="component" value="Unassembled WGS sequence"/>
</dbReference>
<gene>
    <name evidence="15" type="ORF">NBRC3293_1560</name>
</gene>
<comment type="similarity">
    <text evidence="9 11">Belongs to the TonB-dependent receptor family.</text>
</comment>
<dbReference type="PANTHER" id="PTHR47234">
    <property type="match status" value="1"/>
</dbReference>
<evidence type="ECO:0000256" key="10">
    <source>
        <dbReference type="PROSITE-ProRule" id="PRU10143"/>
    </source>
</evidence>
<keyword evidence="6 10" id="KW-0798">TonB box</keyword>
<evidence type="ECO:0000256" key="12">
    <source>
        <dbReference type="SAM" id="MobiDB-lite"/>
    </source>
</evidence>
<evidence type="ECO:0000256" key="2">
    <source>
        <dbReference type="ARBA" id="ARBA00022448"/>
    </source>
</evidence>
<keyword evidence="3 9" id="KW-1134">Transmembrane beta strand</keyword>
<dbReference type="GO" id="GO:0009279">
    <property type="term" value="C:cell outer membrane"/>
    <property type="evidence" value="ECO:0007669"/>
    <property type="project" value="UniProtKB-SubCell"/>
</dbReference>
<dbReference type="InterPro" id="IPR000531">
    <property type="entry name" value="Beta-barrel_TonB"/>
</dbReference>
<evidence type="ECO:0000256" key="5">
    <source>
        <dbReference type="ARBA" id="ARBA00022729"/>
    </source>
</evidence>
<keyword evidence="8 9" id="KW-0998">Cell outer membrane</keyword>
<proteinExistence type="inferred from homology"/>
<evidence type="ECO:0000256" key="9">
    <source>
        <dbReference type="PROSITE-ProRule" id="PRU01360"/>
    </source>
</evidence>
<feature type="domain" description="TonB-dependent receptor plug" evidence="14">
    <location>
        <begin position="105"/>
        <end position="225"/>
    </location>
</feature>
<dbReference type="CDD" id="cd01347">
    <property type="entry name" value="ligand_gated_channel"/>
    <property type="match status" value="1"/>
</dbReference>
<feature type="short sequence motif" description="TonB box" evidence="10">
    <location>
        <begin position="92"/>
        <end position="98"/>
    </location>
</feature>
<reference evidence="15 16" key="1">
    <citation type="submission" date="2013-04" db="EMBL/GenBank/DDBJ databases">
        <title>Gluconobacter oxydans NBRC 3293 whole genome sequence.</title>
        <authorList>
            <person name="Matsutani M."/>
            <person name="Yakushi T."/>
            <person name="Matsushita K."/>
        </authorList>
    </citation>
    <scope>NUCLEOTIDE SEQUENCE [LARGE SCALE GENOMIC DNA]</scope>
    <source>
        <strain evidence="15 16">NBRC 3293</strain>
    </source>
</reference>
<organism evidence="15 16">
    <name type="scientific">Gluconobacter oxydans NBRC 3293</name>
    <dbReference type="NCBI Taxonomy" id="1315969"/>
    <lineage>
        <taxon>Bacteria</taxon>
        <taxon>Pseudomonadati</taxon>
        <taxon>Pseudomonadota</taxon>
        <taxon>Alphaproteobacteria</taxon>
        <taxon>Acetobacterales</taxon>
        <taxon>Acetobacteraceae</taxon>
        <taxon>Gluconobacter</taxon>
    </lineage>
</organism>
<keyword evidence="4 9" id="KW-0812">Transmembrane</keyword>
<dbReference type="AlphaFoldDB" id="A0A829WVB4"/>
<dbReference type="InterPro" id="IPR010916">
    <property type="entry name" value="TonB_box_CS"/>
</dbReference>